<keyword evidence="8" id="KW-1185">Reference proteome</keyword>
<dbReference type="InterPro" id="IPR028096">
    <property type="entry name" value="EfeO_Cupredoxin"/>
</dbReference>
<organism evidence="7 8">
    <name type="scientific">Methylovulum psychrotolerans</name>
    <dbReference type="NCBI Taxonomy" id="1704499"/>
    <lineage>
        <taxon>Bacteria</taxon>
        <taxon>Pseudomonadati</taxon>
        <taxon>Pseudomonadota</taxon>
        <taxon>Gammaproteobacteria</taxon>
        <taxon>Methylococcales</taxon>
        <taxon>Methylococcaceae</taxon>
        <taxon>Methylovulum</taxon>
    </lineage>
</organism>
<keyword evidence="5" id="KW-0732">Signal</keyword>
<feature type="domain" description="Cytochrome c" evidence="6">
    <location>
        <begin position="140"/>
        <end position="259"/>
    </location>
</feature>
<evidence type="ECO:0000256" key="1">
    <source>
        <dbReference type="ARBA" id="ARBA00022617"/>
    </source>
</evidence>
<proteinExistence type="predicted"/>
<protein>
    <recommendedName>
        <fullName evidence="6">Cytochrome c domain-containing protein</fullName>
    </recommendedName>
</protein>
<evidence type="ECO:0000256" key="4">
    <source>
        <dbReference type="PROSITE-ProRule" id="PRU00433"/>
    </source>
</evidence>
<dbReference type="OrthoDB" id="9811281at2"/>
<dbReference type="KEGG" id="mpsy:CEK71_01610"/>
<dbReference type="GO" id="GO:0046872">
    <property type="term" value="F:metal ion binding"/>
    <property type="evidence" value="ECO:0007669"/>
    <property type="project" value="UniProtKB-KW"/>
</dbReference>
<evidence type="ECO:0000256" key="2">
    <source>
        <dbReference type="ARBA" id="ARBA00022723"/>
    </source>
</evidence>
<evidence type="ECO:0000256" key="5">
    <source>
        <dbReference type="SAM" id="SignalP"/>
    </source>
</evidence>
<feature type="chain" id="PRO_5012803133" description="Cytochrome c domain-containing protein" evidence="5">
    <location>
        <begin position="23"/>
        <end position="273"/>
    </location>
</feature>
<dbReference type="PROSITE" id="PS51007">
    <property type="entry name" value="CYTC"/>
    <property type="match status" value="1"/>
</dbReference>
<keyword evidence="3 4" id="KW-0408">Iron</keyword>
<feature type="signal peptide" evidence="5">
    <location>
        <begin position="1"/>
        <end position="22"/>
    </location>
</feature>
<dbReference type="CDD" id="cd13921">
    <property type="entry name" value="Amicyanin"/>
    <property type="match status" value="1"/>
</dbReference>
<evidence type="ECO:0000256" key="3">
    <source>
        <dbReference type="ARBA" id="ARBA00023004"/>
    </source>
</evidence>
<dbReference type="RefSeq" id="WP_088617746.1">
    <property type="nucleotide sequence ID" value="NZ_CP022129.1"/>
</dbReference>
<dbReference type="InterPro" id="IPR009056">
    <property type="entry name" value="Cyt_c-like_dom"/>
</dbReference>
<dbReference type="AlphaFoldDB" id="A0A1Z4BUF0"/>
<dbReference type="Pfam" id="PF13473">
    <property type="entry name" value="Cupredoxin_1"/>
    <property type="match status" value="1"/>
</dbReference>
<dbReference type="PANTHER" id="PTHR36507:SF1">
    <property type="entry name" value="BLL1555 PROTEIN"/>
    <property type="match status" value="1"/>
</dbReference>
<dbReference type="InterPro" id="IPR036909">
    <property type="entry name" value="Cyt_c-like_dom_sf"/>
</dbReference>
<keyword evidence="1 4" id="KW-0349">Heme</keyword>
<dbReference type="EMBL" id="CP022129">
    <property type="protein sequence ID" value="ASF44863.1"/>
    <property type="molecule type" value="Genomic_DNA"/>
</dbReference>
<dbReference type="SUPFAM" id="SSF46626">
    <property type="entry name" value="Cytochrome c"/>
    <property type="match status" value="1"/>
</dbReference>
<evidence type="ECO:0000259" key="6">
    <source>
        <dbReference type="PROSITE" id="PS51007"/>
    </source>
</evidence>
<dbReference type="Gene3D" id="2.60.40.420">
    <property type="entry name" value="Cupredoxins - blue copper proteins"/>
    <property type="match status" value="1"/>
</dbReference>
<dbReference type="InterPro" id="IPR052721">
    <property type="entry name" value="ET_Amicyanin"/>
</dbReference>
<evidence type="ECO:0000313" key="7">
    <source>
        <dbReference type="EMBL" id="ASF44863.1"/>
    </source>
</evidence>
<dbReference type="SUPFAM" id="SSF49503">
    <property type="entry name" value="Cupredoxins"/>
    <property type="match status" value="1"/>
</dbReference>
<sequence>MNRITRPILSFVLMLASLPALADNSVVTVNIQNFAFNPTPITVDQGDTVKWVNKDSFTHTSTEDKTSLWSGNLAGGASFARVFKTAGTYTYHCAIHPTMKGTIVVRTPDATRALIGQKIVTGGAAAVLPITLNLAGKSATQVYTGSYIVNTQGSCADCHSCPTYKAGHNPFQGKSKQFNPTGYLAGGVAFGPFVSRNLTPDSTGKPAGMTLAQFKSTLRTGHSPDDPAGVLLQVMPWPIVGQMSDTDLESVYAYLQSIPAATTPTTFCSNAGQ</sequence>
<name>A0A1Z4BUF0_9GAMM</name>
<dbReference type="PANTHER" id="PTHR36507">
    <property type="entry name" value="BLL1555 PROTEIN"/>
    <property type="match status" value="1"/>
</dbReference>
<gene>
    <name evidence="7" type="ORF">CEK71_01610</name>
</gene>
<dbReference type="GO" id="GO:0020037">
    <property type="term" value="F:heme binding"/>
    <property type="evidence" value="ECO:0007669"/>
    <property type="project" value="InterPro"/>
</dbReference>
<dbReference type="InterPro" id="IPR035668">
    <property type="entry name" value="Amicyanin"/>
</dbReference>
<accession>A0A1Z4BUF0</accession>
<evidence type="ECO:0000313" key="8">
    <source>
        <dbReference type="Proteomes" id="UP000197019"/>
    </source>
</evidence>
<keyword evidence="2 4" id="KW-0479">Metal-binding</keyword>
<dbReference type="InterPro" id="IPR008972">
    <property type="entry name" value="Cupredoxin"/>
</dbReference>
<dbReference type="GO" id="GO:0009055">
    <property type="term" value="F:electron transfer activity"/>
    <property type="evidence" value="ECO:0007669"/>
    <property type="project" value="InterPro"/>
</dbReference>
<reference evidence="7 8" key="1">
    <citation type="submission" date="2017-06" db="EMBL/GenBank/DDBJ databases">
        <title>Genome Sequencing of the methanotroph Methylovulum psychrotolerants str. HV10-M2 isolated from a high-altitude environment.</title>
        <authorList>
            <person name="Mateos-Rivera A."/>
        </authorList>
    </citation>
    <scope>NUCLEOTIDE SEQUENCE [LARGE SCALE GENOMIC DNA]</scope>
    <source>
        <strain evidence="7 8">HV10_M2</strain>
    </source>
</reference>
<dbReference type="Proteomes" id="UP000197019">
    <property type="component" value="Chromosome"/>
</dbReference>